<dbReference type="PATRIC" id="fig|405446.3.peg.3799"/>
<protein>
    <submittedName>
        <fullName evidence="1">Uncharacterized protein</fullName>
    </submittedName>
</protein>
<sequence>MLSVLSPRKNQQFVVQFMQQLYVDRFATIANRLAFKKSSSNYPLEPMQDRFYPIIHVGHNPFFVGIRALDLRLTDNVLEFTYKIATDTSDPFHPVYEPRSQSIVVDG</sequence>
<proteinExistence type="predicted"/>
<comment type="caution">
    <text evidence="1">The sequence shown here is derived from an EMBL/GenBank/DDBJ whole genome shotgun (WGS) entry which is preliminary data.</text>
</comment>
<keyword evidence="2" id="KW-1185">Reference proteome</keyword>
<accession>A0A0R0CXZ7</accession>
<gene>
    <name evidence="1" type="ORF">ABB27_03285</name>
</gene>
<dbReference type="Proteomes" id="UP000051863">
    <property type="component" value="Unassembled WGS sequence"/>
</dbReference>
<organism evidence="1 2">
    <name type="scientific">Stenotrophomonas terrae</name>
    <dbReference type="NCBI Taxonomy" id="405446"/>
    <lineage>
        <taxon>Bacteria</taxon>
        <taxon>Pseudomonadati</taxon>
        <taxon>Pseudomonadota</taxon>
        <taxon>Gammaproteobacteria</taxon>
        <taxon>Lysobacterales</taxon>
        <taxon>Lysobacteraceae</taxon>
        <taxon>Stenotrophomonas</taxon>
    </lineage>
</organism>
<evidence type="ECO:0000313" key="2">
    <source>
        <dbReference type="Proteomes" id="UP000051863"/>
    </source>
</evidence>
<dbReference type="AlphaFoldDB" id="A0A0R0CXZ7"/>
<name>A0A0R0CXZ7_9GAMM</name>
<reference evidence="1 2" key="1">
    <citation type="submission" date="2015-05" db="EMBL/GenBank/DDBJ databases">
        <title>Genome sequencing and analysis of members of genus Stenotrophomonas.</title>
        <authorList>
            <person name="Patil P.P."/>
            <person name="Midha S."/>
            <person name="Patil P.B."/>
        </authorList>
    </citation>
    <scope>NUCLEOTIDE SEQUENCE [LARGE SCALE GENOMIC DNA]</scope>
    <source>
        <strain evidence="1 2">DSM 18941</strain>
    </source>
</reference>
<evidence type="ECO:0000313" key="1">
    <source>
        <dbReference type="EMBL" id="KRG71290.1"/>
    </source>
</evidence>
<dbReference type="EMBL" id="LDJJ01000009">
    <property type="protein sequence ID" value="KRG71290.1"/>
    <property type="molecule type" value="Genomic_DNA"/>
</dbReference>